<evidence type="ECO:0000313" key="3">
    <source>
        <dbReference type="Proteomes" id="UP000541810"/>
    </source>
</evidence>
<proteinExistence type="predicted"/>
<accession>A0A7X0LMN6</accession>
<dbReference type="CDD" id="cd00531">
    <property type="entry name" value="NTF2_like"/>
    <property type="match status" value="1"/>
</dbReference>
<dbReference type="InterPro" id="IPR032710">
    <property type="entry name" value="NTF2-like_dom_sf"/>
</dbReference>
<dbReference type="Proteomes" id="UP000541810">
    <property type="component" value="Unassembled WGS sequence"/>
</dbReference>
<gene>
    <name evidence="2" type="ORF">HNQ40_003014</name>
</gene>
<protein>
    <recommendedName>
        <fullName evidence="1">SnoaL-like domain-containing protein</fullName>
    </recommendedName>
</protein>
<sequence>MSESTRSEVMEAVNRLGFSMDTGNWAGVRGCLADTLYTDYTSLVGGDPADVAADDLVAAWKQAIVPLDAIQHVVGSHIVTLGSDEAVCTAQVICTHRFGEREPGVADLWSVAGHYEYKLSLVDGVWKIHSAVFTLLWETGDRGVMERAANAAS</sequence>
<dbReference type="AlphaFoldDB" id="A0A7X0LMN6"/>
<organism evidence="2 3">
    <name type="scientific">Algisphaera agarilytica</name>
    <dbReference type="NCBI Taxonomy" id="1385975"/>
    <lineage>
        <taxon>Bacteria</taxon>
        <taxon>Pseudomonadati</taxon>
        <taxon>Planctomycetota</taxon>
        <taxon>Phycisphaerae</taxon>
        <taxon>Phycisphaerales</taxon>
        <taxon>Phycisphaeraceae</taxon>
        <taxon>Algisphaera</taxon>
    </lineage>
</organism>
<dbReference type="EMBL" id="JACHGY010000001">
    <property type="protein sequence ID" value="MBB6431208.1"/>
    <property type="molecule type" value="Genomic_DNA"/>
</dbReference>
<reference evidence="2 3" key="1">
    <citation type="submission" date="2020-08" db="EMBL/GenBank/DDBJ databases">
        <title>Genomic Encyclopedia of Type Strains, Phase IV (KMG-IV): sequencing the most valuable type-strain genomes for metagenomic binning, comparative biology and taxonomic classification.</title>
        <authorList>
            <person name="Goeker M."/>
        </authorList>
    </citation>
    <scope>NUCLEOTIDE SEQUENCE [LARGE SCALE GENOMIC DNA]</scope>
    <source>
        <strain evidence="2 3">DSM 103725</strain>
    </source>
</reference>
<dbReference type="RefSeq" id="WP_184678695.1">
    <property type="nucleotide sequence ID" value="NZ_JACHGY010000001.1"/>
</dbReference>
<dbReference type="SUPFAM" id="SSF54427">
    <property type="entry name" value="NTF2-like"/>
    <property type="match status" value="1"/>
</dbReference>
<dbReference type="InterPro" id="IPR037401">
    <property type="entry name" value="SnoaL-like"/>
</dbReference>
<evidence type="ECO:0000313" key="2">
    <source>
        <dbReference type="EMBL" id="MBB6431208.1"/>
    </source>
</evidence>
<keyword evidence="3" id="KW-1185">Reference proteome</keyword>
<comment type="caution">
    <text evidence="2">The sequence shown here is derived from an EMBL/GenBank/DDBJ whole genome shotgun (WGS) entry which is preliminary data.</text>
</comment>
<evidence type="ECO:0000259" key="1">
    <source>
        <dbReference type="Pfam" id="PF13577"/>
    </source>
</evidence>
<feature type="domain" description="SnoaL-like" evidence="1">
    <location>
        <begin position="5"/>
        <end position="130"/>
    </location>
</feature>
<dbReference type="Pfam" id="PF13577">
    <property type="entry name" value="SnoaL_4"/>
    <property type="match status" value="1"/>
</dbReference>
<dbReference type="Gene3D" id="3.10.450.50">
    <property type="match status" value="1"/>
</dbReference>
<name>A0A7X0LMN6_9BACT</name>